<dbReference type="EMBL" id="MK500327">
    <property type="protein sequence ID" value="QBK85444.1"/>
    <property type="molecule type" value="Genomic_DNA"/>
</dbReference>
<dbReference type="Pfam" id="PF07453">
    <property type="entry name" value="NUMOD1"/>
    <property type="match status" value="3"/>
</dbReference>
<evidence type="ECO:0000313" key="2">
    <source>
        <dbReference type="EMBL" id="QBK85444.1"/>
    </source>
</evidence>
<dbReference type="SUPFAM" id="SSF64496">
    <property type="entry name" value="DNA-binding domain of intron-encoded endonucleases"/>
    <property type="match status" value="2"/>
</dbReference>
<evidence type="ECO:0000259" key="1">
    <source>
        <dbReference type="Pfam" id="PF07453"/>
    </source>
</evidence>
<gene>
    <name evidence="2" type="ORF">LCMAC101_00310</name>
</gene>
<feature type="domain" description="Nuclease-associated modular DNA-binding 1" evidence="1">
    <location>
        <begin position="345"/>
        <end position="377"/>
    </location>
</feature>
<dbReference type="Gene3D" id="3.90.75.20">
    <property type="match status" value="2"/>
</dbReference>
<dbReference type="InterPro" id="IPR010896">
    <property type="entry name" value="NUMOD1"/>
</dbReference>
<feature type="domain" description="Nuclease-associated modular DNA-binding 1" evidence="1">
    <location>
        <begin position="417"/>
        <end position="449"/>
    </location>
</feature>
<proteinExistence type="predicted"/>
<sequence>MKCKPIPGFLRYTITKDGKMISNIKTGAELKQYNIGGYYVTKLFDDENKRVSVRTNRMVALTYIPNPNNFPIVNHKNGITTDNKRKNLEWTTHKGNSEHSEKLNLRKRWMRPVVQMDLEGKEIAEYESVAEASRQTGIDSRYIIGVCRRVAMKSHGFRWRYKDDENWEMPVRRACKAVEKVDMEGNVVEKYKSMGDVMENNDITTHMALRRAIDRNETFLGFKWRFYISEPKLDLLFEETRNWKLIENYNGRVSLDGRIYSDKHRKLRTLTKSPRGYLTVTLGKTRTCQVHQLVAQAYIPNPHNYPGVNHKDGDKTNNAVENLEWANQHINILHSHDMGLQKSRKPIIQYDSTGSEVTRFKSLEEAANAVGVGPTTISGAARGKHKSAAGFVWRFEDNPLSDKENIQIGYTLRVKSPVIQYDKDWDEIDRFDSIMEAEKALGVTKSHISSVCMKDRKFALGFRWKYSK</sequence>
<dbReference type="InterPro" id="IPR003647">
    <property type="entry name" value="Intron_nuc_1_rpt"/>
</dbReference>
<protein>
    <recommendedName>
        <fullName evidence="1">Nuclease-associated modular DNA-binding 1 domain-containing protein</fullName>
    </recommendedName>
</protein>
<reference evidence="2" key="1">
    <citation type="journal article" date="2019" name="MBio">
        <title>Virus Genomes from Deep Sea Sediments Expand the Ocean Megavirome and Support Independent Origins of Viral Gigantism.</title>
        <authorList>
            <person name="Backstrom D."/>
            <person name="Yutin N."/>
            <person name="Jorgensen S.L."/>
            <person name="Dharamshi J."/>
            <person name="Homa F."/>
            <person name="Zaremba-Niedwiedzka K."/>
            <person name="Spang A."/>
            <person name="Wolf Y.I."/>
            <person name="Koonin E.V."/>
            <person name="Ettema T.J."/>
        </authorList>
    </citation>
    <scope>NUCLEOTIDE SEQUENCE</scope>
</reference>
<dbReference type="InterPro" id="IPR044925">
    <property type="entry name" value="His-Me_finger_sf"/>
</dbReference>
<dbReference type="SUPFAM" id="SSF54060">
    <property type="entry name" value="His-Me finger endonucleases"/>
    <property type="match status" value="2"/>
</dbReference>
<name>A0A481YSJ9_9VIRU</name>
<dbReference type="Gene3D" id="1.10.10.10">
    <property type="entry name" value="Winged helix-like DNA-binding domain superfamily/Winged helix DNA-binding domain"/>
    <property type="match status" value="2"/>
</dbReference>
<dbReference type="InterPro" id="IPR036388">
    <property type="entry name" value="WH-like_DNA-bd_sf"/>
</dbReference>
<dbReference type="SMART" id="SM00497">
    <property type="entry name" value="IENR1"/>
    <property type="match status" value="4"/>
</dbReference>
<accession>A0A481YSJ9</accession>
<organism evidence="2">
    <name type="scientific">Marseillevirus LCMAC101</name>
    <dbReference type="NCBI Taxonomy" id="2506602"/>
    <lineage>
        <taxon>Viruses</taxon>
        <taxon>Varidnaviria</taxon>
        <taxon>Bamfordvirae</taxon>
        <taxon>Nucleocytoviricota</taxon>
        <taxon>Megaviricetes</taxon>
        <taxon>Pimascovirales</taxon>
        <taxon>Pimascovirales incertae sedis</taxon>
        <taxon>Marseilleviridae</taxon>
    </lineage>
</organism>
<feature type="domain" description="Nuclease-associated modular DNA-binding 1" evidence="1">
    <location>
        <begin position="111"/>
        <end position="143"/>
    </location>
</feature>